<dbReference type="GeneID" id="105424896"/>
<dbReference type="OrthoDB" id="7552535at2759"/>
<dbReference type="RefSeq" id="XP_025073492.1">
    <property type="nucleotide sequence ID" value="XM_025217707.1"/>
</dbReference>
<proteinExistence type="predicted"/>
<name>A0A8N1S5W2_9HYME</name>
<evidence type="ECO:0000313" key="1">
    <source>
        <dbReference type="Proteomes" id="UP000504615"/>
    </source>
</evidence>
<organism evidence="1 2">
    <name type="scientific">Pogonomyrmex barbatus</name>
    <name type="common">red harvester ant</name>
    <dbReference type="NCBI Taxonomy" id="144034"/>
    <lineage>
        <taxon>Eukaryota</taxon>
        <taxon>Metazoa</taxon>
        <taxon>Ecdysozoa</taxon>
        <taxon>Arthropoda</taxon>
        <taxon>Hexapoda</taxon>
        <taxon>Insecta</taxon>
        <taxon>Pterygota</taxon>
        <taxon>Neoptera</taxon>
        <taxon>Endopterygota</taxon>
        <taxon>Hymenoptera</taxon>
        <taxon>Apocrita</taxon>
        <taxon>Aculeata</taxon>
        <taxon>Formicoidea</taxon>
        <taxon>Formicidae</taxon>
        <taxon>Myrmicinae</taxon>
        <taxon>Pogonomyrmex</taxon>
    </lineage>
</organism>
<dbReference type="AlphaFoldDB" id="A0A8N1S5W2"/>
<dbReference type="Proteomes" id="UP000504615">
    <property type="component" value="Unplaced"/>
</dbReference>
<reference evidence="2" key="1">
    <citation type="submission" date="2025-08" db="UniProtKB">
        <authorList>
            <consortium name="RefSeq"/>
        </authorList>
    </citation>
    <scope>IDENTIFICATION</scope>
</reference>
<protein>
    <submittedName>
        <fullName evidence="2">Uncharacterized protein LOC105424896 isoform X2</fullName>
    </submittedName>
</protein>
<evidence type="ECO:0000313" key="2">
    <source>
        <dbReference type="RefSeq" id="XP_025073492.1"/>
    </source>
</evidence>
<sequence>MASCSHRWKESFWNRNCGDSVFYYHYTTSCQNKRLYSHYITCNRGYLRAADTLPSSSSSTSKCTKSISMLTESKLRSTNTNIESFVIKTSIANRKNLTYK</sequence>
<accession>A0A8N1S5W2</accession>
<keyword evidence="1" id="KW-1185">Reference proteome</keyword>
<gene>
    <name evidence="2" type="primary">LOC105424896</name>
</gene>